<protein>
    <submittedName>
        <fullName evidence="2">Uncharacterized protein</fullName>
    </submittedName>
</protein>
<organism evidence="2 3">
    <name type="scientific">Pan troglodytes</name>
    <name type="common">Chimpanzee</name>
    <dbReference type="NCBI Taxonomy" id="9598"/>
    <lineage>
        <taxon>Eukaryota</taxon>
        <taxon>Metazoa</taxon>
        <taxon>Chordata</taxon>
        <taxon>Craniata</taxon>
        <taxon>Vertebrata</taxon>
        <taxon>Euteleostomi</taxon>
        <taxon>Mammalia</taxon>
        <taxon>Eutheria</taxon>
        <taxon>Euarchontoglires</taxon>
        <taxon>Primates</taxon>
        <taxon>Haplorrhini</taxon>
        <taxon>Catarrhini</taxon>
        <taxon>Hominidae</taxon>
        <taxon>Pan</taxon>
    </lineage>
</organism>
<dbReference type="EMBL" id="AACZ04064180">
    <property type="status" value="NOT_ANNOTATED_CDS"/>
    <property type="molecule type" value="Genomic_DNA"/>
</dbReference>
<proteinExistence type="predicted"/>
<dbReference type="GeneTree" id="ENSGT00940000163510"/>
<dbReference type="EMBL" id="AACZ04064179">
    <property type="status" value="NOT_ANNOTATED_CDS"/>
    <property type="molecule type" value="Genomic_DNA"/>
</dbReference>
<dbReference type="InParanoid" id="A0A2I3TSF9"/>
<sequence length="127" mass="14858">RKRGSLDFTKIILNTFFKPEEKNEELRKPFVLVSSLEYNVNQIRKKNHELEEEATGYKKLLEMTINVLSVFGNEDFDCHGDLKTDQLKMNILIKKLKNKHQAPYGERAGEIFSQHSSYKARPRVTLC</sequence>
<accession>A0A2I3TSF9</accession>
<reference evidence="2" key="4">
    <citation type="submission" date="2025-09" db="UniProtKB">
        <authorList>
            <consortium name="Ensembl"/>
        </authorList>
    </citation>
    <scope>IDENTIFICATION</scope>
</reference>
<dbReference type="Bgee" id="ENSPTRG00000049202">
    <property type="expression patterns" value="Expressed in testis and 21 other cell types or tissues"/>
</dbReference>
<dbReference type="AlphaFoldDB" id="A0A2I3TSF9"/>
<reference evidence="2" key="3">
    <citation type="submission" date="2025-08" db="UniProtKB">
        <authorList>
            <consortium name="Ensembl"/>
        </authorList>
    </citation>
    <scope>IDENTIFICATION</scope>
</reference>
<keyword evidence="1" id="KW-0175">Coiled coil</keyword>
<evidence type="ECO:0000313" key="2">
    <source>
        <dbReference type="Ensembl" id="ENSPTRP00000091906.1"/>
    </source>
</evidence>
<feature type="coiled-coil region" evidence="1">
    <location>
        <begin position="33"/>
        <end position="60"/>
    </location>
</feature>
<keyword evidence="3" id="KW-1185">Reference proteome</keyword>
<evidence type="ECO:0000313" key="3">
    <source>
        <dbReference type="Proteomes" id="UP000002277"/>
    </source>
</evidence>
<evidence type="ECO:0000256" key="1">
    <source>
        <dbReference type="SAM" id="Coils"/>
    </source>
</evidence>
<dbReference type="OMA" id="GNEDFGC"/>
<name>A0A2I3TSF9_PANTR</name>
<reference evidence="2 3" key="2">
    <citation type="journal article" date="2005" name="Nature">
        <title>Conservation of Y-linked genes during human evolution revealed by comparative sequencing in chimpanzee.</title>
        <authorList>
            <person name="Hughes J.F."/>
            <person name="Skaletsky H."/>
            <person name="Pyntikova T."/>
            <person name="Minx P.J."/>
            <person name="Graves T."/>
            <person name="Rozen S."/>
            <person name="Wilson R.K."/>
            <person name="Page D.C."/>
        </authorList>
    </citation>
    <scope>NUCLEOTIDE SEQUENCE [LARGE SCALE GENOMIC DNA]</scope>
</reference>
<dbReference type="Proteomes" id="UP000002277">
    <property type="component" value="Chromosome 21"/>
</dbReference>
<dbReference type="Ensembl" id="ENSPTRT00000110960.1">
    <property type="protein sequence ID" value="ENSPTRP00000091906.1"/>
    <property type="gene ID" value="ENSPTRG00000049202.1"/>
</dbReference>
<dbReference type="EMBL" id="AACZ04050411">
    <property type="status" value="NOT_ANNOTATED_CDS"/>
    <property type="molecule type" value="Genomic_DNA"/>
</dbReference>
<reference evidence="2 3" key="1">
    <citation type="journal article" date="2005" name="Nature">
        <title>Initial sequence of the chimpanzee genome and comparison with the human genome.</title>
        <authorList>
            <consortium name="Chimpanzee sequencing and analysis consortium"/>
        </authorList>
    </citation>
    <scope>NUCLEOTIDE SEQUENCE [LARGE SCALE GENOMIC DNA]</scope>
</reference>